<dbReference type="Pfam" id="PF00013">
    <property type="entry name" value="KH_1"/>
    <property type="match status" value="2"/>
</dbReference>
<dbReference type="GO" id="GO:0048513">
    <property type="term" value="P:animal organ development"/>
    <property type="evidence" value="ECO:0007669"/>
    <property type="project" value="TreeGrafter"/>
</dbReference>
<dbReference type="CDD" id="cd22425">
    <property type="entry name" value="KH_I_FMR1_FXR_rpt1"/>
    <property type="match status" value="1"/>
</dbReference>
<dbReference type="PANTHER" id="PTHR10603">
    <property type="entry name" value="FRAGILE X MENTAL RETARDATION SYNDROME-RELATED PROTEIN"/>
    <property type="match status" value="1"/>
</dbReference>
<feature type="domain" description="Agenet-like" evidence="8">
    <location>
        <begin position="8"/>
        <end position="56"/>
    </location>
</feature>
<dbReference type="CDD" id="cd20476">
    <property type="entry name" value="Tudor_Agenet_FXR2_rpt2"/>
    <property type="match status" value="1"/>
</dbReference>
<evidence type="ECO:0000256" key="1">
    <source>
        <dbReference type="ARBA" id="ARBA00004331"/>
    </source>
</evidence>
<comment type="similarity">
    <text evidence="2">Belongs to the FMR1 family.</text>
</comment>
<evidence type="ECO:0000313" key="10">
    <source>
        <dbReference type="RefSeq" id="XP_032833750.1"/>
    </source>
</evidence>
<dbReference type="Gene3D" id="3.30.1370.10">
    <property type="entry name" value="K Homology domain, type 1"/>
    <property type="match status" value="2"/>
</dbReference>
<keyword evidence="9" id="KW-1185">Reference proteome</keyword>
<dbReference type="Pfam" id="PF12235">
    <property type="entry name" value="FXMRP1_C_core"/>
    <property type="match status" value="1"/>
</dbReference>
<dbReference type="PROSITE" id="PS50084">
    <property type="entry name" value="KH_TYPE_1"/>
    <property type="match status" value="2"/>
</dbReference>
<dbReference type="GO" id="GO:0099577">
    <property type="term" value="P:regulation of translation at presynapse, modulating synaptic transmission"/>
    <property type="evidence" value="ECO:0007669"/>
    <property type="project" value="TreeGrafter"/>
</dbReference>
<feature type="compositionally biased region" description="Basic residues" evidence="7">
    <location>
        <begin position="522"/>
        <end position="531"/>
    </location>
</feature>
<evidence type="ECO:0000313" key="9">
    <source>
        <dbReference type="Proteomes" id="UP001318040"/>
    </source>
</evidence>
<accession>A0AAJ7XGS1</accession>
<feature type="compositionally biased region" description="Low complexity" evidence="7">
    <location>
        <begin position="405"/>
        <end position="418"/>
    </location>
</feature>
<dbReference type="GO" id="GO:0048170">
    <property type="term" value="P:positive regulation of long-term neuronal synaptic plasticity"/>
    <property type="evidence" value="ECO:0007669"/>
    <property type="project" value="TreeGrafter"/>
</dbReference>
<feature type="compositionally biased region" description="Polar residues" evidence="7">
    <location>
        <begin position="442"/>
        <end position="454"/>
    </location>
</feature>
<dbReference type="Pfam" id="PF18336">
    <property type="entry name" value="Tudor_FRX1"/>
    <property type="match status" value="1"/>
</dbReference>
<feature type="compositionally biased region" description="Basic and acidic residues" evidence="7">
    <location>
        <begin position="620"/>
        <end position="635"/>
    </location>
</feature>
<dbReference type="InterPro" id="IPR032172">
    <property type="entry name" value="FXR1_C1"/>
</dbReference>
<keyword evidence="3" id="KW-0963">Cytoplasm</keyword>
<dbReference type="FunFam" id="2.30.30.140:FF:000002">
    <property type="entry name" value="Fragile X mental retardation 1, isoform CRA_e"/>
    <property type="match status" value="1"/>
</dbReference>
<evidence type="ECO:0000256" key="3">
    <source>
        <dbReference type="ARBA" id="ARBA00022490"/>
    </source>
</evidence>
<evidence type="ECO:0000256" key="4">
    <source>
        <dbReference type="ARBA" id="ARBA00022737"/>
    </source>
</evidence>
<dbReference type="GO" id="GO:0003730">
    <property type="term" value="F:mRNA 3'-UTR binding"/>
    <property type="evidence" value="ECO:0007669"/>
    <property type="project" value="TreeGrafter"/>
</dbReference>
<dbReference type="InterPro" id="IPR040148">
    <property type="entry name" value="FMR1"/>
</dbReference>
<dbReference type="GO" id="GO:0045727">
    <property type="term" value="P:positive regulation of translation"/>
    <property type="evidence" value="ECO:0007669"/>
    <property type="project" value="TreeGrafter"/>
</dbReference>
<dbReference type="FunFam" id="3.30.1370.10:FF:000004">
    <property type="entry name" value="Fragile X mental retardation 1, isoform CRA_e"/>
    <property type="match status" value="1"/>
</dbReference>
<keyword evidence="5 6" id="KW-0694">RNA-binding</keyword>
<dbReference type="InterPro" id="IPR036612">
    <property type="entry name" value="KH_dom_type_1_sf"/>
</dbReference>
<dbReference type="InterPro" id="IPR040472">
    <property type="entry name" value="FMRP_KH0"/>
</dbReference>
<dbReference type="InterPro" id="IPR047420">
    <property type="entry name" value="Tudor_Agenet_FXR2_rpt2"/>
</dbReference>
<dbReference type="Pfam" id="PF16096">
    <property type="entry name" value="FXR_C1"/>
    <property type="match status" value="1"/>
</dbReference>
<feature type="compositionally biased region" description="Polar residues" evidence="7">
    <location>
        <begin position="543"/>
        <end position="555"/>
    </location>
</feature>
<feature type="compositionally biased region" description="Low complexity" evidence="7">
    <location>
        <begin position="472"/>
        <end position="493"/>
    </location>
</feature>
<feature type="region of interest" description="Disordered" evidence="7">
    <location>
        <begin position="388"/>
        <end position="635"/>
    </location>
</feature>
<name>A0AAJ7XGS1_PETMA</name>
<dbReference type="GO" id="GO:0010494">
    <property type="term" value="C:cytoplasmic stress granule"/>
    <property type="evidence" value="ECO:0007669"/>
    <property type="project" value="TreeGrafter"/>
</dbReference>
<feature type="compositionally biased region" description="Basic and acidic residues" evidence="7">
    <location>
        <begin position="456"/>
        <end position="465"/>
    </location>
</feature>
<dbReference type="GO" id="GO:0043488">
    <property type="term" value="P:regulation of mRNA stability"/>
    <property type="evidence" value="ECO:0007669"/>
    <property type="project" value="TreeGrafter"/>
</dbReference>
<evidence type="ECO:0000256" key="6">
    <source>
        <dbReference type="PROSITE-ProRule" id="PRU00117"/>
    </source>
</evidence>
<evidence type="ECO:0000256" key="2">
    <source>
        <dbReference type="ARBA" id="ARBA00006633"/>
    </source>
</evidence>
<dbReference type="SUPFAM" id="SSF54791">
    <property type="entry name" value="Eukaryotic type KH-domain (KH-domain type I)"/>
    <property type="match status" value="2"/>
</dbReference>
<feature type="domain" description="Agenet-like" evidence="8">
    <location>
        <begin position="69"/>
        <end position="121"/>
    </location>
</feature>
<comment type="subcellular location">
    <subcellularLocation>
        <location evidence="1">Cytoplasm</location>
        <location evidence="1">Cytoplasmic ribonucleoprotein granule</location>
    </subcellularLocation>
</comment>
<dbReference type="SMART" id="SM00322">
    <property type="entry name" value="KH"/>
    <property type="match status" value="2"/>
</dbReference>
<dbReference type="InterPro" id="IPR041560">
    <property type="entry name" value="Tudor_FRM1"/>
</dbReference>
<evidence type="ECO:0000256" key="5">
    <source>
        <dbReference type="ARBA" id="ARBA00022884"/>
    </source>
</evidence>
<reference evidence="10" key="1">
    <citation type="submission" date="2025-08" db="UniProtKB">
        <authorList>
            <consortium name="RefSeq"/>
        </authorList>
    </citation>
    <scope>IDENTIFICATION</scope>
    <source>
        <tissue evidence="10">Sperm</tissue>
    </source>
</reference>
<dbReference type="GO" id="GO:0045182">
    <property type="term" value="F:translation regulator activity"/>
    <property type="evidence" value="ECO:0007669"/>
    <property type="project" value="TreeGrafter"/>
</dbReference>
<dbReference type="GO" id="GO:0051028">
    <property type="term" value="P:mRNA transport"/>
    <property type="evidence" value="ECO:0007669"/>
    <property type="project" value="TreeGrafter"/>
</dbReference>
<dbReference type="Pfam" id="PF17904">
    <property type="entry name" value="KH_9"/>
    <property type="match status" value="1"/>
</dbReference>
<protein>
    <submittedName>
        <fullName evidence="10">Fragile X mental retardation syndrome-related protein 1-like isoform X2</fullName>
    </submittedName>
</protein>
<organism evidence="9 10">
    <name type="scientific">Petromyzon marinus</name>
    <name type="common">Sea lamprey</name>
    <dbReference type="NCBI Taxonomy" id="7757"/>
    <lineage>
        <taxon>Eukaryota</taxon>
        <taxon>Metazoa</taxon>
        <taxon>Chordata</taxon>
        <taxon>Craniata</taxon>
        <taxon>Vertebrata</taxon>
        <taxon>Cyclostomata</taxon>
        <taxon>Hyperoartia</taxon>
        <taxon>Petromyzontiformes</taxon>
        <taxon>Petromyzontidae</taxon>
        <taxon>Petromyzon</taxon>
    </lineage>
</organism>
<dbReference type="InterPro" id="IPR004087">
    <property type="entry name" value="KH_dom"/>
</dbReference>
<dbReference type="RefSeq" id="XP_032833750.1">
    <property type="nucleotide sequence ID" value="XM_032977859.1"/>
</dbReference>
<proteinExistence type="inferred from homology"/>
<dbReference type="AlphaFoldDB" id="A0AAJ7XGS1"/>
<dbReference type="InterPro" id="IPR008395">
    <property type="entry name" value="Agenet-like_dom"/>
</dbReference>
<dbReference type="PANTHER" id="PTHR10603:SF7">
    <property type="entry name" value="FRAGILE X MESSENGER RIBONUCLEOPROTEIN 1 HOMOLOG"/>
    <property type="match status" value="1"/>
</dbReference>
<gene>
    <name evidence="10" type="primary">LOC116956327</name>
</gene>
<dbReference type="InterPro" id="IPR004088">
    <property type="entry name" value="KH_dom_type_1"/>
</dbReference>
<dbReference type="PROSITE" id="PS51641">
    <property type="entry name" value="AGENET_LIKE"/>
    <property type="match status" value="2"/>
</dbReference>
<dbReference type="Pfam" id="PF05641">
    <property type="entry name" value="Agenet"/>
    <property type="match status" value="1"/>
</dbReference>
<dbReference type="FunFam" id="3.30.1370.10:FF:000017">
    <property type="entry name" value="Fragile X mental retardation syndrome-related protein 1"/>
    <property type="match status" value="1"/>
</dbReference>
<dbReference type="GO" id="GO:0098793">
    <property type="term" value="C:presynapse"/>
    <property type="evidence" value="ECO:0007669"/>
    <property type="project" value="GOC"/>
</dbReference>
<dbReference type="GeneID" id="116956327"/>
<sequence length="661" mass="71513">MRSARKMDDVSVEVRGSNGAFYKAFVKDIHEDSLTVTFENSWQPERQIPFQDVRLPPPDDCGKVITEGDEVEVFSRANENEPCGWWLARVRMMKGEFYVIEYAACDATYNEIVTVERLRPVNPNKPVGKNSFRKFSIPVPEDLRQACVDEATHRDFKKAIGANSVVFDTESSSLVVMSTCESTVKRASLLSDMHFRSIRTKLLLLARNQEATKQLETTRQLAAAFREEFSVRDDLIGLAIGAHGANIQAARRVPGVSAIELDEEGGAFRIFGETPEAVRQARSMLEFTEDSVQVPRLFVGKVIGKNGKAIQEIVDKSGVVRVKIEGDDTKKHTREEGMVPFTFVGTKENLSNARVLLEYHLSYLKEVEELRMERLQIDEQLRQIGLGSRSALLGGRPGERERPDAPTGPAAAADDSTPPGGPTRGGRSYLGRGRGRRAYNSGYGTNSEHSNASETESERRDEPRGRGGPARGRGSTPTARGGAARGAAFAQGGKEMAGANSLGFAEDAERAGDTDGSDAWPRPRRKQSRRRRTDEDAVVIDSVSESDTTSVNGNVTVADFISRAESQSRQLPTPADSGKTPNAQDRGGAIAAGVAERGDAAPKPPGAAVNGASKQLQQRGSRERGARRGDKLEGKVDAAAPAAAAAAAAAATKTVMLNGTD</sequence>
<evidence type="ECO:0000256" key="7">
    <source>
        <dbReference type="SAM" id="MobiDB-lite"/>
    </source>
</evidence>
<evidence type="ECO:0000259" key="8">
    <source>
        <dbReference type="PROSITE" id="PS51641"/>
    </source>
</evidence>
<dbReference type="Proteomes" id="UP001318040">
    <property type="component" value="Chromosome 64"/>
</dbReference>
<dbReference type="Gene3D" id="2.30.30.140">
    <property type="match status" value="2"/>
</dbReference>
<dbReference type="FunFam" id="2.30.30.140:FF:000001">
    <property type="entry name" value="Fragile X mental retardation 1, isoform CRA_e"/>
    <property type="match status" value="1"/>
</dbReference>
<dbReference type="GO" id="GO:0043005">
    <property type="term" value="C:neuron projection"/>
    <property type="evidence" value="ECO:0007669"/>
    <property type="project" value="TreeGrafter"/>
</dbReference>
<keyword evidence="4" id="KW-0677">Repeat</keyword>
<dbReference type="GO" id="GO:0005634">
    <property type="term" value="C:nucleus"/>
    <property type="evidence" value="ECO:0007669"/>
    <property type="project" value="TreeGrafter"/>
</dbReference>
<dbReference type="InterPro" id="IPR022034">
    <property type="entry name" value="FMR1-like_C_core"/>
</dbReference>